<dbReference type="OrthoDB" id="2333384at2759"/>
<dbReference type="EMBL" id="OA882840">
    <property type="protein sequence ID" value="CAD7277124.1"/>
    <property type="molecule type" value="Genomic_DNA"/>
</dbReference>
<dbReference type="PANTHER" id="PTHR11188">
    <property type="entry name" value="ARRESTIN DOMAIN CONTAINING PROTEIN"/>
    <property type="match status" value="1"/>
</dbReference>
<protein>
    <recommendedName>
        <fullName evidence="3">Arrestin C-terminal-like domain-containing protein</fullName>
    </recommendedName>
</protein>
<name>A0A7R9BKQ5_9CRUS</name>
<evidence type="ECO:0000313" key="2">
    <source>
        <dbReference type="Proteomes" id="UP000678499"/>
    </source>
</evidence>
<accession>A0A7R9BKQ5</accession>
<organism evidence="1">
    <name type="scientific">Notodromas monacha</name>
    <dbReference type="NCBI Taxonomy" id="399045"/>
    <lineage>
        <taxon>Eukaryota</taxon>
        <taxon>Metazoa</taxon>
        <taxon>Ecdysozoa</taxon>
        <taxon>Arthropoda</taxon>
        <taxon>Crustacea</taxon>
        <taxon>Oligostraca</taxon>
        <taxon>Ostracoda</taxon>
        <taxon>Podocopa</taxon>
        <taxon>Podocopida</taxon>
        <taxon>Cypridocopina</taxon>
        <taxon>Cypridoidea</taxon>
        <taxon>Cyprididae</taxon>
        <taxon>Notodromas</taxon>
    </lineage>
</organism>
<evidence type="ECO:0008006" key="3">
    <source>
        <dbReference type="Google" id="ProtNLM"/>
    </source>
</evidence>
<dbReference type="SUPFAM" id="SSF81296">
    <property type="entry name" value="E set domains"/>
    <property type="match status" value="1"/>
</dbReference>
<reference evidence="1" key="1">
    <citation type="submission" date="2020-11" db="EMBL/GenBank/DDBJ databases">
        <authorList>
            <person name="Tran Van P."/>
        </authorList>
    </citation>
    <scope>NUCLEOTIDE SEQUENCE</scope>
</reference>
<dbReference type="Gene3D" id="2.60.40.640">
    <property type="match status" value="2"/>
</dbReference>
<dbReference type="EMBL" id="CAJPEX010000803">
    <property type="protein sequence ID" value="CAG0917276.1"/>
    <property type="molecule type" value="Genomic_DNA"/>
</dbReference>
<keyword evidence="2" id="KW-1185">Reference proteome</keyword>
<dbReference type="GO" id="GO:0005737">
    <property type="term" value="C:cytoplasm"/>
    <property type="evidence" value="ECO:0007669"/>
    <property type="project" value="TreeGrafter"/>
</dbReference>
<dbReference type="PANTHER" id="PTHR11188:SF17">
    <property type="entry name" value="FI21816P1"/>
    <property type="match status" value="1"/>
</dbReference>
<dbReference type="AlphaFoldDB" id="A0A7R9BKQ5"/>
<proteinExistence type="predicted"/>
<dbReference type="GO" id="GO:0015031">
    <property type="term" value="P:protein transport"/>
    <property type="evidence" value="ECO:0007669"/>
    <property type="project" value="TreeGrafter"/>
</dbReference>
<dbReference type="InterPro" id="IPR050357">
    <property type="entry name" value="Arrestin_domain-protein"/>
</dbReference>
<dbReference type="InterPro" id="IPR014752">
    <property type="entry name" value="Arrestin-like_C"/>
</dbReference>
<sequence length="412" mass="46090">MRENTVKKEAAVIQIIINLDYSSYLKGIPRNSSYCILPVGDGRTATGFMAPWRMNENRTISEPIPELKIKLSKGGDQNQNSFRDHKCSQQQVWPAVYKPGDIVRGVVETNFDSVTCDTKDGIWKALWQPSRLTSTWQTCTSSPPSETHVQPLSKSLFPDFGSQTLSTTRSTTVSATTKSSTTSCYVTPLGDNFLAHQKALWQPSRLTSTWQTCTSSPPSETHVVGNRFREKGLKPRVWNSWPLVKAAREKLRFECTLPAANLPQTFFGTYGKISYWIIALVQGEKPIWTMQKIVVLAKQGGEIAEEDLQKHEACCLRSKGVVEIVVKLPRIAFAVGECIPVTTEITNSTKYNITGCKLSLFQWSAPAESKPRWPNWFFLNLAAAEIRHPSLRSTIGSNFKSRPIPGFSKPND</sequence>
<dbReference type="Proteomes" id="UP000678499">
    <property type="component" value="Unassembled WGS sequence"/>
</dbReference>
<gene>
    <name evidence="1" type="ORF">NMOB1V02_LOCUS4865</name>
</gene>
<dbReference type="InterPro" id="IPR014756">
    <property type="entry name" value="Ig_E-set"/>
</dbReference>
<evidence type="ECO:0000313" key="1">
    <source>
        <dbReference type="EMBL" id="CAD7277124.1"/>
    </source>
</evidence>